<dbReference type="SUPFAM" id="SSF50370">
    <property type="entry name" value="Ricin B-like lectins"/>
    <property type="match status" value="1"/>
</dbReference>
<comment type="caution">
    <text evidence="2">The sequence shown here is derived from an EMBL/GenBank/DDBJ whole genome shotgun (WGS) entry which is preliminary data.</text>
</comment>
<dbReference type="AlphaFoldDB" id="A0A9P6H995"/>
<gene>
    <name evidence="2" type="ORF">BJ322DRAFT_243914</name>
</gene>
<dbReference type="EMBL" id="WIUZ02000013">
    <property type="protein sequence ID" value="KAF9781776.1"/>
    <property type="molecule type" value="Genomic_DNA"/>
</dbReference>
<proteinExistence type="predicted"/>
<reference evidence="2" key="1">
    <citation type="journal article" date="2020" name="Nat. Commun.">
        <title>Large-scale genome sequencing of mycorrhizal fungi provides insights into the early evolution of symbiotic traits.</title>
        <authorList>
            <person name="Miyauchi S."/>
            <person name="Kiss E."/>
            <person name="Kuo A."/>
            <person name="Drula E."/>
            <person name="Kohler A."/>
            <person name="Sanchez-Garcia M."/>
            <person name="Morin E."/>
            <person name="Andreopoulos B."/>
            <person name="Barry K.W."/>
            <person name="Bonito G."/>
            <person name="Buee M."/>
            <person name="Carver A."/>
            <person name="Chen C."/>
            <person name="Cichocki N."/>
            <person name="Clum A."/>
            <person name="Culley D."/>
            <person name="Crous P.W."/>
            <person name="Fauchery L."/>
            <person name="Girlanda M."/>
            <person name="Hayes R.D."/>
            <person name="Keri Z."/>
            <person name="LaButti K."/>
            <person name="Lipzen A."/>
            <person name="Lombard V."/>
            <person name="Magnuson J."/>
            <person name="Maillard F."/>
            <person name="Murat C."/>
            <person name="Nolan M."/>
            <person name="Ohm R.A."/>
            <person name="Pangilinan J."/>
            <person name="Pereira M.F."/>
            <person name="Perotto S."/>
            <person name="Peter M."/>
            <person name="Pfister S."/>
            <person name="Riley R."/>
            <person name="Sitrit Y."/>
            <person name="Stielow J.B."/>
            <person name="Szollosi G."/>
            <person name="Zifcakova L."/>
            <person name="Stursova M."/>
            <person name="Spatafora J.W."/>
            <person name="Tedersoo L."/>
            <person name="Vaario L.M."/>
            <person name="Yamada A."/>
            <person name="Yan M."/>
            <person name="Wang P."/>
            <person name="Xu J."/>
            <person name="Bruns T."/>
            <person name="Baldrian P."/>
            <person name="Vilgalys R."/>
            <person name="Dunand C."/>
            <person name="Henrissat B."/>
            <person name="Grigoriev I.V."/>
            <person name="Hibbett D."/>
            <person name="Nagy L.G."/>
            <person name="Martin F.M."/>
        </authorList>
    </citation>
    <scope>NUCLEOTIDE SEQUENCE</scope>
    <source>
        <strain evidence="2">UH-Tt-Lm1</strain>
    </source>
</reference>
<dbReference type="Pfam" id="PF14200">
    <property type="entry name" value="RicinB_lectin_2"/>
    <property type="match status" value="1"/>
</dbReference>
<reference evidence="2" key="2">
    <citation type="submission" date="2020-11" db="EMBL/GenBank/DDBJ databases">
        <authorList>
            <consortium name="DOE Joint Genome Institute"/>
            <person name="Kuo A."/>
            <person name="Miyauchi S."/>
            <person name="Kiss E."/>
            <person name="Drula E."/>
            <person name="Kohler A."/>
            <person name="Sanchez-Garcia M."/>
            <person name="Andreopoulos B."/>
            <person name="Barry K.W."/>
            <person name="Bonito G."/>
            <person name="Buee M."/>
            <person name="Carver A."/>
            <person name="Chen C."/>
            <person name="Cichocki N."/>
            <person name="Clum A."/>
            <person name="Culley D."/>
            <person name="Crous P.W."/>
            <person name="Fauchery L."/>
            <person name="Girlanda M."/>
            <person name="Hayes R."/>
            <person name="Keri Z."/>
            <person name="Labutti K."/>
            <person name="Lipzen A."/>
            <person name="Lombard V."/>
            <person name="Magnuson J."/>
            <person name="Maillard F."/>
            <person name="Morin E."/>
            <person name="Murat C."/>
            <person name="Nolan M."/>
            <person name="Ohm R."/>
            <person name="Pangilinan J."/>
            <person name="Pereira M."/>
            <person name="Perotto S."/>
            <person name="Peter M."/>
            <person name="Riley R."/>
            <person name="Sitrit Y."/>
            <person name="Stielow B."/>
            <person name="Szollosi G."/>
            <person name="Zifcakova L."/>
            <person name="Stursova M."/>
            <person name="Spatafora J.W."/>
            <person name="Tedersoo L."/>
            <person name="Vaario L.-M."/>
            <person name="Yamada A."/>
            <person name="Yan M."/>
            <person name="Wang P."/>
            <person name="Xu J."/>
            <person name="Bruns T."/>
            <person name="Baldrian P."/>
            <person name="Vilgalys R."/>
            <person name="Henrissat B."/>
            <person name="Grigoriev I.V."/>
            <person name="Hibbett D."/>
            <person name="Nagy L.G."/>
            <person name="Martin F.M."/>
        </authorList>
    </citation>
    <scope>NUCLEOTIDE SEQUENCE</scope>
    <source>
        <strain evidence="2">UH-Tt-Lm1</strain>
    </source>
</reference>
<feature type="domain" description="Ricin B lectin" evidence="1">
    <location>
        <begin position="40"/>
        <end position="107"/>
    </location>
</feature>
<organism evidence="2 3">
    <name type="scientific">Thelephora terrestris</name>
    <dbReference type="NCBI Taxonomy" id="56493"/>
    <lineage>
        <taxon>Eukaryota</taxon>
        <taxon>Fungi</taxon>
        <taxon>Dikarya</taxon>
        <taxon>Basidiomycota</taxon>
        <taxon>Agaricomycotina</taxon>
        <taxon>Agaricomycetes</taxon>
        <taxon>Thelephorales</taxon>
        <taxon>Thelephoraceae</taxon>
        <taxon>Thelephora</taxon>
    </lineage>
</organism>
<dbReference type="InterPro" id="IPR000772">
    <property type="entry name" value="Ricin_B_lectin"/>
</dbReference>
<dbReference type="Proteomes" id="UP000736335">
    <property type="component" value="Unassembled WGS sequence"/>
</dbReference>
<dbReference type="Gene3D" id="2.80.10.50">
    <property type="match status" value="1"/>
</dbReference>
<accession>A0A9P6H995</accession>
<evidence type="ECO:0000313" key="2">
    <source>
        <dbReference type="EMBL" id="KAF9781776.1"/>
    </source>
</evidence>
<evidence type="ECO:0000259" key="1">
    <source>
        <dbReference type="Pfam" id="PF14200"/>
    </source>
</evidence>
<dbReference type="InterPro" id="IPR035992">
    <property type="entry name" value="Ricin_B-like_lectins"/>
</dbReference>
<protein>
    <recommendedName>
        <fullName evidence="1">Ricin B lectin domain-containing protein</fullName>
    </recommendedName>
</protein>
<evidence type="ECO:0000313" key="3">
    <source>
        <dbReference type="Proteomes" id="UP000736335"/>
    </source>
</evidence>
<sequence>MDPRSGLTYIVVNRRTRLVLDDPIEEGGSVHVAHLNENETQKWMLSQSRDGLWTLQNVGNGGFLCIKSLHTNDGDPVVAKHGDDEACRWFIIPEDSMSFRICTSNPNCAASLDTSIGPNSMPVVLKDSLSDPARGWTFMRTVEIF</sequence>
<dbReference type="OrthoDB" id="10316992at2759"/>
<name>A0A9P6H995_9AGAM</name>
<keyword evidence="3" id="KW-1185">Reference proteome</keyword>